<name>A0A9P1H7J8_9PEZI</name>
<evidence type="ECO:0000256" key="5">
    <source>
        <dbReference type="ARBA" id="ARBA00022892"/>
    </source>
</evidence>
<dbReference type="Proteomes" id="UP000838763">
    <property type="component" value="Unassembled WGS sequence"/>
</dbReference>
<protein>
    <recommendedName>
        <fullName evidence="11">Sec20 C-terminal domain-containing protein</fullName>
    </recommendedName>
</protein>
<evidence type="ECO:0000256" key="3">
    <source>
        <dbReference type="ARBA" id="ARBA00022692"/>
    </source>
</evidence>
<comment type="subcellular location">
    <subcellularLocation>
        <location evidence="1">Endoplasmic reticulum membrane</location>
        <topology evidence="1">Single-pass type IV membrane protein</topology>
    </subcellularLocation>
</comment>
<evidence type="ECO:0000259" key="11">
    <source>
        <dbReference type="Pfam" id="PF03908"/>
    </source>
</evidence>
<feature type="region of interest" description="Disordered" evidence="10">
    <location>
        <begin position="72"/>
        <end position="92"/>
    </location>
</feature>
<dbReference type="GO" id="GO:0006890">
    <property type="term" value="P:retrograde vesicle-mediated transport, Golgi to endoplasmic reticulum"/>
    <property type="evidence" value="ECO:0007669"/>
    <property type="project" value="InterPro"/>
</dbReference>
<keyword evidence="5" id="KW-0931">ER-Golgi transport</keyword>
<evidence type="ECO:0000256" key="1">
    <source>
        <dbReference type="ARBA" id="ARBA00004163"/>
    </source>
</evidence>
<dbReference type="PANTHER" id="PTHR12825:SF0">
    <property type="entry name" value="VESICLE TRANSPORT PROTEIN SEC20"/>
    <property type="match status" value="1"/>
</dbReference>
<accession>A0A9P1H7J8</accession>
<reference evidence="12" key="1">
    <citation type="submission" date="2022-11" db="EMBL/GenBank/DDBJ databases">
        <authorList>
            <person name="Scott C."/>
            <person name="Bruce N."/>
        </authorList>
    </citation>
    <scope>NUCLEOTIDE SEQUENCE</scope>
</reference>
<keyword evidence="4" id="KW-0256">Endoplasmic reticulum</keyword>
<evidence type="ECO:0000256" key="4">
    <source>
        <dbReference type="ARBA" id="ARBA00022824"/>
    </source>
</evidence>
<sequence>MSLEGLQDRLTALQETTAQLRDLIERLSNLKFTPGAVPLRADEDNTVSAELGSEISQILREEEDELEILKEEVEDLRSGRPGSDAEHQKKRLKESLARLEKELSVHRVSFRQAQLAARQSLIEAQKLEREILLKSYSQPIPADDVSLGDDGANGGSGVTHPPFRKNQATNLSEEDQQVVAASTEATRGLHRLRDNIEKALLVSAATQESLEESSTALTQVGDSYMSLDTMLSSSKELLGTLVKSQKSDTWYLQTSLYMLLVTLGWLVFRRWMYGPLWWLVWLPLKLVFKTSVGVSNAVGQAGGRSDGASQAGLQDAKASVEGLPDESLPTVKVQTDPSDKSEVDPDSMVEKVGKLIDEGEAEGDLAVSQDAADINTKEKDEL</sequence>
<keyword evidence="7" id="KW-0175">Coiled coil</keyword>
<evidence type="ECO:0000256" key="9">
    <source>
        <dbReference type="ARBA" id="ARBA00037934"/>
    </source>
</evidence>
<dbReference type="GO" id="GO:0005789">
    <property type="term" value="C:endoplasmic reticulum membrane"/>
    <property type="evidence" value="ECO:0007669"/>
    <property type="project" value="UniProtKB-SubCell"/>
</dbReference>
<evidence type="ECO:0000256" key="10">
    <source>
        <dbReference type="SAM" id="MobiDB-lite"/>
    </source>
</evidence>
<evidence type="ECO:0000256" key="6">
    <source>
        <dbReference type="ARBA" id="ARBA00022989"/>
    </source>
</evidence>
<evidence type="ECO:0000256" key="7">
    <source>
        <dbReference type="ARBA" id="ARBA00023054"/>
    </source>
</evidence>
<keyword evidence="13" id="KW-1185">Reference proteome</keyword>
<dbReference type="PANTHER" id="PTHR12825">
    <property type="entry name" value="BNIP1-RELATED"/>
    <property type="match status" value="1"/>
</dbReference>
<organism evidence="12 13">
    <name type="scientific">Parascedosporium putredinis</name>
    <dbReference type="NCBI Taxonomy" id="1442378"/>
    <lineage>
        <taxon>Eukaryota</taxon>
        <taxon>Fungi</taxon>
        <taxon>Dikarya</taxon>
        <taxon>Ascomycota</taxon>
        <taxon>Pezizomycotina</taxon>
        <taxon>Sordariomycetes</taxon>
        <taxon>Hypocreomycetidae</taxon>
        <taxon>Microascales</taxon>
        <taxon>Microascaceae</taxon>
        <taxon>Parascedosporium</taxon>
    </lineage>
</organism>
<dbReference type="GO" id="GO:0031201">
    <property type="term" value="C:SNARE complex"/>
    <property type="evidence" value="ECO:0007669"/>
    <property type="project" value="TreeGrafter"/>
</dbReference>
<keyword evidence="8" id="KW-0472">Membrane</keyword>
<proteinExistence type="inferred from homology"/>
<feature type="region of interest" description="Disordered" evidence="10">
    <location>
        <begin position="300"/>
        <end position="382"/>
    </location>
</feature>
<evidence type="ECO:0000313" key="13">
    <source>
        <dbReference type="Proteomes" id="UP000838763"/>
    </source>
</evidence>
<dbReference type="InterPro" id="IPR005606">
    <property type="entry name" value="Sec20"/>
</dbReference>
<evidence type="ECO:0000256" key="8">
    <source>
        <dbReference type="ARBA" id="ARBA00023136"/>
    </source>
</evidence>
<dbReference type="Pfam" id="PF03908">
    <property type="entry name" value="Sec20"/>
    <property type="match status" value="1"/>
</dbReference>
<keyword evidence="6" id="KW-1133">Transmembrane helix</keyword>
<keyword evidence="3" id="KW-0812">Transmembrane</keyword>
<feature type="domain" description="Sec20 C-terminal" evidence="11">
    <location>
        <begin position="184"/>
        <end position="270"/>
    </location>
</feature>
<evidence type="ECO:0000256" key="2">
    <source>
        <dbReference type="ARBA" id="ARBA00022448"/>
    </source>
</evidence>
<dbReference type="GO" id="GO:0005484">
    <property type="term" value="F:SNAP receptor activity"/>
    <property type="evidence" value="ECO:0007669"/>
    <property type="project" value="InterPro"/>
</dbReference>
<comment type="caution">
    <text evidence="12">The sequence shown here is derived from an EMBL/GenBank/DDBJ whole genome shotgun (WGS) entry which is preliminary data.</text>
</comment>
<gene>
    <name evidence="12" type="ORF">PPNO1_LOCUS6368</name>
</gene>
<keyword evidence="2" id="KW-0813">Transport</keyword>
<evidence type="ECO:0000313" key="12">
    <source>
        <dbReference type="EMBL" id="CAI4216719.1"/>
    </source>
</evidence>
<dbReference type="OrthoDB" id="46868at2759"/>
<dbReference type="EMBL" id="CALLCH030000015">
    <property type="protein sequence ID" value="CAI4216719.1"/>
    <property type="molecule type" value="Genomic_DNA"/>
</dbReference>
<comment type="similarity">
    <text evidence="9">Belongs to the SEC20 family.</text>
</comment>
<dbReference type="AlphaFoldDB" id="A0A9P1H7J8"/>
<dbReference type="InterPro" id="IPR056173">
    <property type="entry name" value="Sec20_C"/>
</dbReference>
<feature type="compositionally biased region" description="Basic and acidic residues" evidence="10">
    <location>
        <begin position="337"/>
        <end position="357"/>
    </location>
</feature>